<evidence type="ECO:0000256" key="1">
    <source>
        <dbReference type="SAM" id="SignalP"/>
    </source>
</evidence>
<accession>A0AAV5TPS8</accession>
<feature type="non-terminal residue" evidence="2">
    <location>
        <position position="1"/>
    </location>
</feature>
<sequence>TLIMPSLIKIVALACIVAVCGAEVSRDKRQLFVDPLSSSVVDPYVDPIYAPPPRVIYRRPTVVVQRPSYYPELYSRPMVRAYRPIYREVLPQMFAEPQHLLYRRPAFAITAPAPTVISPAVGPTFIAPPAVPLVAPSVVGADILIKKKKL</sequence>
<dbReference type="Proteomes" id="UP001432027">
    <property type="component" value="Unassembled WGS sequence"/>
</dbReference>
<organism evidence="2 3">
    <name type="scientific">Pristionchus entomophagus</name>
    <dbReference type="NCBI Taxonomy" id="358040"/>
    <lineage>
        <taxon>Eukaryota</taxon>
        <taxon>Metazoa</taxon>
        <taxon>Ecdysozoa</taxon>
        <taxon>Nematoda</taxon>
        <taxon>Chromadorea</taxon>
        <taxon>Rhabditida</taxon>
        <taxon>Rhabditina</taxon>
        <taxon>Diplogasteromorpha</taxon>
        <taxon>Diplogasteroidea</taxon>
        <taxon>Neodiplogasteridae</taxon>
        <taxon>Pristionchus</taxon>
    </lineage>
</organism>
<name>A0AAV5TPS8_9BILA</name>
<feature type="signal peptide" evidence="1">
    <location>
        <begin position="1"/>
        <end position="22"/>
    </location>
</feature>
<protein>
    <submittedName>
        <fullName evidence="2">Uncharacterized protein</fullName>
    </submittedName>
</protein>
<evidence type="ECO:0000313" key="3">
    <source>
        <dbReference type="Proteomes" id="UP001432027"/>
    </source>
</evidence>
<keyword evidence="1" id="KW-0732">Signal</keyword>
<dbReference type="AlphaFoldDB" id="A0AAV5TPS8"/>
<evidence type="ECO:0000313" key="2">
    <source>
        <dbReference type="EMBL" id="GMS96463.1"/>
    </source>
</evidence>
<keyword evidence="3" id="KW-1185">Reference proteome</keyword>
<gene>
    <name evidence="2" type="ORF">PENTCL1PPCAC_18638</name>
</gene>
<proteinExistence type="predicted"/>
<dbReference type="EMBL" id="BTSX01000004">
    <property type="protein sequence ID" value="GMS96463.1"/>
    <property type="molecule type" value="Genomic_DNA"/>
</dbReference>
<feature type="chain" id="PRO_5043596343" evidence="1">
    <location>
        <begin position="23"/>
        <end position="150"/>
    </location>
</feature>
<reference evidence="2" key="1">
    <citation type="submission" date="2023-10" db="EMBL/GenBank/DDBJ databases">
        <title>Genome assembly of Pristionchus species.</title>
        <authorList>
            <person name="Yoshida K."/>
            <person name="Sommer R.J."/>
        </authorList>
    </citation>
    <scope>NUCLEOTIDE SEQUENCE</scope>
    <source>
        <strain evidence="2">RS0144</strain>
    </source>
</reference>
<comment type="caution">
    <text evidence="2">The sequence shown here is derived from an EMBL/GenBank/DDBJ whole genome shotgun (WGS) entry which is preliminary data.</text>
</comment>